<sequence length="148" mass="17455">MSGIWKKRLKSYANTFEGFEQEEELEVIRKDIVKLANNQELECEIDDVEELLDYTPLSASLMAGRCDIFFLCDIFTKLNDLNKILQGNRKPPVNCKSFITTFISKTNISKRQFHQFPQLDYLKDKLVHEDLTTYRTITWRSDFKMVLC</sequence>
<keyword evidence="2" id="KW-1185">Reference proteome</keyword>
<proteinExistence type="predicted"/>
<protein>
    <submittedName>
        <fullName evidence="1">Uncharacterized protein</fullName>
    </submittedName>
</protein>
<dbReference type="EMBL" id="OX597821">
    <property type="protein sequence ID" value="CAI9726738.1"/>
    <property type="molecule type" value="Genomic_DNA"/>
</dbReference>
<dbReference type="AlphaFoldDB" id="A0AA36B2G7"/>
<accession>A0AA36B2G7</accession>
<reference evidence="1" key="1">
    <citation type="submission" date="2023-08" db="EMBL/GenBank/DDBJ databases">
        <authorList>
            <person name="Alioto T."/>
            <person name="Alioto T."/>
            <person name="Gomez Garrido J."/>
        </authorList>
    </citation>
    <scope>NUCLEOTIDE SEQUENCE</scope>
</reference>
<evidence type="ECO:0000313" key="2">
    <source>
        <dbReference type="Proteomes" id="UP001162480"/>
    </source>
</evidence>
<evidence type="ECO:0000313" key="1">
    <source>
        <dbReference type="EMBL" id="CAI9726738.1"/>
    </source>
</evidence>
<name>A0AA36B2G7_OCTVU</name>
<dbReference type="Proteomes" id="UP001162480">
    <property type="component" value="Chromosome 8"/>
</dbReference>
<organism evidence="1 2">
    <name type="scientific">Octopus vulgaris</name>
    <name type="common">Common octopus</name>
    <dbReference type="NCBI Taxonomy" id="6645"/>
    <lineage>
        <taxon>Eukaryota</taxon>
        <taxon>Metazoa</taxon>
        <taxon>Spiralia</taxon>
        <taxon>Lophotrochozoa</taxon>
        <taxon>Mollusca</taxon>
        <taxon>Cephalopoda</taxon>
        <taxon>Coleoidea</taxon>
        <taxon>Octopodiformes</taxon>
        <taxon>Octopoda</taxon>
        <taxon>Incirrata</taxon>
        <taxon>Octopodidae</taxon>
        <taxon>Octopus</taxon>
    </lineage>
</organism>
<gene>
    <name evidence="1" type="ORF">OCTVUL_1B008122</name>
</gene>